<organism evidence="2 3">
    <name type="scientific">Levilactobacillus paucivorans</name>
    <dbReference type="NCBI Taxonomy" id="616990"/>
    <lineage>
        <taxon>Bacteria</taxon>
        <taxon>Bacillati</taxon>
        <taxon>Bacillota</taxon>
        <taxon>Bacilli</taxon>
        <taxon>Lactobacillales</taxon>
        <taxon>Lactobacillaceae</taxon>
        <taxon>Levilactobacillus</taxon>
    </lineage>
</organism>
<accession>A0A0R2LEW3</accession>
<feature type="transmembrane region" description="Helical" evidence="1">
    <location>
        <begin position="68"/>
        <end position="90"/>
    </location>
</feature>
<dbReference type="RefSeq" id="WP_057879377.1">
    <property type="nucleotide sequence ID" value="NZ_JQCA01000165.1"/>
</dbReference>
<keyword evidence="1" id="KW-0472">Membrane</keyword>
<dbReference type="EMBL" id="JQCA01000165">
    <property type="protein sequence ID" value="KRN97674.1"/>
    <property type="molecule type" value="Genomic_DNA"/>
</dbReference>
<keyword evidence="3" id="KW-1185">Reference proteome</keyword>
<reference evidence="2 3" key="1">
    <citation type="journal article" date="2015" name="Genome Announc.">
        <title>Expanding the biotechnology potential of lactobacilli through comparative genomics of 213 strains and associated genera.</title>
        <authorList>
            <person name="Sun Z."/>
            <person name="Harris H.M."/>
            <person name="McCann A."/>
            <person name="Guo C."/>
            <person name="Argimon S."/>
            <person name="Zhang W."/>
            <person name="Yang X."/>
            <person name="Jeffery I.B."/>
            <person name="Cooney J.C."/>
            <person name="Kagawa T.F."/>
            <person name="Liu W."/>
            <person name="Song Y."/>
            <person name="Salvetti E."/>
            <person name="Wrobel A."/>
            <person name="Rasinkangas P."/>
            <person name="Parkhill J."/>
            <person name="Rea M.C."/>
            <person name="O'Sullivan O."/>
            <person name="Ritari J."/>
            <person name="Douillard F.P."/>
            <person name="Paul Ross R."/>
            <person name="Yang R."/>
            <person name="Briner A.E."/>
            <person name="Felis G.E."/>
            <person name="de Vos W.M."/>
            <person name="Barrangou R."/>
            <person name="Klaenhammer T.R."/>
            <person name="Caufield P.W."/>
            <person name="Cui Y."/>
            <person name="Zhang H."/>
            <person name="O'Toole P.W."/>
        </authorList>
    </citation>
    <scope>NUCLEOTIDE SEQUENCE [LARGE SCALE GENOMIC DNA]</scope>
    <source>
        <strain evidence="2 3">DSM 22467</strain>
    </source>
</reference>
<evidence type="ECO:0000313" key="2">
    <source>
        <dbReference type="EMBL" id="KRN97674.1"/>
    </source>
</evidence>
<comment type="caution">
    <text evidence="2">The sequence shown here is derived from an EMBL/GenBank/DDBJ whole genome shotgun (WGS) entry which is preliminary data.</text>
</comment>
<keyword evidence="1" id="KW-0812">Transmembrane</keyword>
<dbReference type="PATRIC" id="fig|616990.3.peg.1341"/>
<name>A0A0R2LEW3_9LACO</name>
<gene>
    <name evidence="2" type="ORF">IV54_GL001250</name>
</gene>
<dbReference type="Proteomes" id="UP000051906">
    <property type="component" value="Unassembled WGS sequence"/>
</dbReference>
<sequence length="137" mass="15827">MKDRNVIAWDIISLFGFWVINFLMTRSFVTGSGQENSMAEFWHTSLLALLFYAIPIVMAALNWRLSFYLMGLIMALYTLAPVGVILTMWYGHADMMVRLGMALASLAVIAANAYWLVLALRLRKADREREDRRRFQK</sequence>
<feature type="transmembrane region" description="Helical" evidence="1">
    <location>
        <begin position="7"/>
        <end position="29"/>
    </location>
</feature>
<feature type="transmembrane region" description="Helical" evidence="1">
    <location>
        <begin position="96"/>
        <end position="120"/>
    </location>
</feature>
<dbReference type="AlphaFoldDB" id="A0A0R2LEW3"/>
<feature type="transmembrane region" description="Helical" evidence="1">
    <location>
        <begin position="41"/>
        <end position="61"/>
    </location>
</feature>
<keyword evidence="1" id="KW-1133">Transmembrane helix</keyword>
<dbReference type="OrthoDB" id="2294210at2"/>
<evidence type="ECO:0000313" key="3">
    <source>
        <dbReference type="Proteomes" id="UP000051906"/>
    </source>
</evidence>
<proteinExistence type="predicted"/>
<dbReference type="STRING" id="616990.IV54_GL001250"/>
<evidence type="ECO:0000256" key="1">
    <source>
        <dbReference type="SAM" id="Phobius"/>
    </source>
</evidence>
<protein>
    <submittedName>
        <fullName evidence="2">Uncharacterized protein</fullName>
    </submittedName>
</protein>